<dbReference type="AlphaFoldDB" id="A0A4R1L130"/>
<dbReference type="GO" id="GO:0022857">
    <property type="term" value="F:transmembrane transporter activity"/>
    <property type="evidence" value="ECO:0007669"/>
    <property type="project" value="InterPro"/>
</dbReference>
<evidence type="ECO:0000256" key="1">
    <source>
        <dbReference type="ARBA" id="ARBA00022692"/>
    </source>
</evidence>
<dbReference type="PROSITE" id="PS50850">
    <property type="entry name" value="MFS"/>
    <property type="match status" value="1"/>
</dbReference>
<dbReference type="Proteomes" id="UP000295210">
    <property type="component" value="Unassembled WGS sequence"/>
</dbReference>
<evidence type="ECO:0000256" key="4">
    <source>
        <dbReference type="SAM" id="Phobius"/>
    </source>
</evidence>
<comment type="caution">
    <text evidence="6">The sequence shown here is derived from an EMBL/GenBank/DDBJ whole genome shotgun (WGS) entry which is preliminary data.</text>
</comment>
<feature type="domain" description="Major facilitator superfamily (MFS) profile" evidence="5">
    <location>
        <begin position="19"/>
        <end position="407"/>
    </location>
</feature>
<dbReference type="Gene3D" id="1.20.1250.20">
    <property type="entry name" value="MFS general substrate transporter like domains"/>
    <property type="match status" value="1"/>
</dbReference>
<keyword evidence="1 4" id="KW-0812">Transmembrane</keyword>
<accession>A0A4R1L130</accession>
<evidence type="ECO:0000313" key="6">
    <source>
        <dbReference type="EMBL" id="TCK71616.1"/>
    </source>
</evidence>
<keyword evidence="7" id="KW-1185">Reference proteome</keyword>
<gene>
    <name evidence="6" type="ORF">C7378_2898</name>
</gene>
<keyword evidence="2 4" id="KW-1133">Transmembrane helix</keyword>
<dbReference type="SUPFAM" id="SSF103473">
    <property type="entry name" value="MFS general substrate transporter"/>
    <property type="match status" value="1"/>
</dbReference>
<evidence type="ECO:0000256" key="2">
    <source>
        <dbReference type="ARBA" id="ARBA00022989"/>
    </source>
</evidence>
<dbReference type="InterPro" id="IPR011701">
    <property type="entry name" value="MFS"/>
</dbReference>
<dbReference type="PANTHER" id="PTHR42910:SF1">
    <property type="entry name" value="MAJOR FACILITATOR SUPERFAMILY (MFS) PROFILE DOMAIN-CONTAINING PROTEIN"/>
    <property type="match status" value="1"/>
</dbReference>
<dbReference type="PANTHER" id="PTHR42910">
    <property type="entry name" value="TRANSPORTER SCO4007-RELATED"/>
    <property type="match status" value="1"/>
</dbReference>
<reference evidence="6 7" key="1">
    <citation type="submission" date="2019-03" db="EMBL/GenBank/DDBJ databases">
        <title>Genomic Encyclopedia of Type Strains, Phase IV (KMG-IV): sequencing the most valuable type-strain genomes for metagenomic binning, comparative biology and taxonomic classification.</title>
        <authorList>
            <person name="Goeker M."/>
        </authorList>
    </citation>
    <scope>NUCLEOTIDE SEQUENCE [LARGE SCALE GENOMIC DNA]</scope>
    <source>
        <strain evidence="6 7">DSM 103428</strain>
    </source>
</reference>
<name>A0A4R1L130_9BACT</name>
<feature type="transmembrane region" description="Helical" evidence="4">
    <location>
        <begin position="288"/>
        <end position="305"/>
    </location>
</feature>
<feature type="transmembrane region" description="Helical" evidence="4">
    <location>
        <begin position="375"/>
        <end position="395"/>
    </location>
</feature>
<feature type="transmembrane region" description="Helical" evidence="4">
    <location>
        <begin position="145"/>
        <end position="164"/>
    </location>
</feature>
<feature type="transmembrane region" description="Helical" evidence="4">
    <location>
        <begin position="227"/>
        <end position="249"/>
    </location>
</feature>
<feature type="transmembrane region" description="Helical" evidence="4">
    <location>
        <begin position="87"/>
        <end position="106"/>
    </location>
</feature>
<protein>
    <submittedName>
        <fullName evidence="6">Putative MFS family arabinose efflux permease</fullName>
    </submittedName>
</protein>
<dbReference type="Pfam" id="PF07690">
    <property type="entry name" value="MFS_1"/>
    <property type="match status" value="1"/>
</dbReference>
<feature type="transmembrane region" description="Helical" evidence="4">
    <location>
        <begin position="349"/>
        <end position="369"/>
    </location>
</feature>
<dbReference type="CDD" id="cd17324">
    <property type="entry name" value="MFS_NepI_like"/>
    <property type="match status" value="1"/>
</dbReference>
<feature type="transmembrane region" description="Helical" evidence="4">
    <location>
        <begin position="21"/>
        <end position="39"/>
    </location>
</feature>
<organism evidence="6 7">
    <name type="scientific">Acidipila rosea</name>
    <dbReference type="NCBI Taxonomy" id="768535"/>
    <lineage>
        <taxon>Bacteria</taxon>
        <taxon>Pseudomonadati</taxon>
        <taxon>Acidobacteriota</taxon>
        <taxon>Terriglobia</taxon>
        <taxon>Terriglobales</taxon>
        <taxon>Acidobacteriaceae</taxon>
        <taxon>Acidipila</taxon>
    </lineage>
</organism>
<evidence type="ECO:0000259" key="5">
    <source>
        <dbReference type="PROSITE" id="PS50850"/>
    </source>
</evidence>
<evidence type="ECO:0000256" key="3">
    <source>
        <dbReference type="ARBA" id="ARBA00023136"/>
    </source>
</evidence>
<dbReference type="RefSeq" id="WP_243648270.1">
    <property type="nucleotide sequence ID" value="NZ_SMGK01000005.1"/>
</dbReference>
<evidence type="ECO:0000313" key="7">
    <source>
        <dbReference type="Proteomes" id="UP000295210"/>
    </source>
</evidence>
<dbReference type="EMBL" id="SMGK01000005">
    <property type="protein sequence ID" value="TCK71616.1"/>
    <property type="molecule type" value="Genomic_DNA"/>
</dbReference>
<sequence>MREAATISEASAGPRPASHKRLLQLLGLACGVGVANIYYNQPLLLEMSRSVHVLAGQTGTVAVATQVGYAVGIVAFVPLADVVERRGLMMKLFAGAAVAALLTGLAPTLLTLILASVMLGLTAAVTHVAVPIAPELANDDERGRAIGNVMTGLLLGVLLGRAVSGAIAAWLGWRAVFFMAAAGNAAFVPILLRKFPTLPPSHPLPYRQALRSLWTLVRTQPVLRESAVQGALVFAGFSCFWTTLVFLLGSPHYRLGAGVAGSFGILGATGVLIAPVAGRLADRRGSRAVVTMALVLLSTAFVIFLVAGYRLAGLILGVVVLDLGAQANQIANQTRIFGLEASARGRINTIYMTLFFMGGSLGSLFSAMAWTRYRWPGVCILGLGFLGLAAVVHSAGSRAAALRLREL</sequence>
<keyword evidence="3 4" id="KW-0472">Membrane</keyword>
<proteinExistence type="predicted"/>
<feature type="transmembrane region" description="Helical" evidence="4">
    <location>
        <begin position="255"/>
        <end position="276"/>
    </location>
</feature>
<dbReference type="InterPro" id="IPR036259">
    <property type="entry name" value="MFS_trans_sf"/>
</dbReference>
<feature type="transmembrane region" description="Helical" evidence="4">
    <location>
        <begin position="59"/>
        <end position="80"/>
    </location>
</feature>
<feature type="transmembrane region" description="Helical" evidence="4">
    <location>
        <begin position="170"/>
        <end position="192"/>
    </location>
</feature>
<dbReference type="InterPro" id="IPR020846">
    <property type="entry name" value="MFS_dom"/>
</dbReference>